<dbReference type="Pfam" id="PF08532">
    <property type="entry name" value="Glyco_hydro_42M"/>
    <property type="match status" value="1"/>
</dbReference>
<dbReference type="Gene3D" id="3.40.50.880">
    <property type="match status" value="1"/>
</dbReference>
<evidence type="ECO:0000256" key="3">
    <source>
        <dbReference type="ARBA" id="ARBA00012756"/>
    </source>
</evidence>
<dbReference type="PANTHER" id="PTHR36447">
    <property type="entry name" value="BETA-GALACTOSIDASE GANA"/>
    <property type="match status" value="1"/>
</dbReference>
<dbReference type="InterPro" id="IPR017853">
    <property type="entry name" value="GH"/>
</dbReference>
<name>A0A098M8C4_9BACL</name>
<evidence type="ECO:0000256" key="2">
    <source>
        <dbReference type="ARBA" id="ARBA00005940"/>
    </source>
</evidence>
<feature type="domain" description="Glycoside hydrolase family 42 N-terminal" evidence="6">
    <location>
        <begin position="34"/>
        <end position="347"/>
    </location>
</feature>
<dbReference type="SUPFAM" id="SSF52317">
    <property type="entry name" value="Class I glutamine amidotransferase-like"/>
    <property type="match status" value="1"/>
</dbReference>
<gene>
    <name evidence="8" type="ORF">PWYN_05015</name>
</gene>
<dbReference type="Proteomes" id="UP000029734">
    <property type="component" value="Unassembled WGS sequence"/>
</dbReference>
<evidence type="ECO:0000313" key="8">
    <source>
        <dbReference type="EMBL" id="KGE18799.1"/>
    </source>
</evidence>
<protein>
    <recommendedName>
        <fullName evidence="3">beta-galactosidase</fullName>
        <ecNumber evidence="3">3.2.1.23</ecNumber>
    </recommendedName>
</protein>
<dbReference type="Pfam" id="PF02449">
    <property type="entry name" value="Glyco_hydro_42"/>
    <property type="match status" value="1"/>
</dbReference>
<comment type="caution">
    <text evidence="8">The sequence shown here is derived from an EMBL/GenBank/DDBJ whole genome shotgun (WGS) entry which is preliminary data.</text>
</comment>
<evidence type="ECO:0000256" key="1">
    <source>
        <dbReference type="ARBA" id="ARBA00001412"/>
    </source>
</evidence>
<comment type="similarity">
    <text evidence="2">Belongs to the glycosyl hydrolase 42 family.</text>
</comment>
<dbReference type="InterPro" id="IPR013738">
    <property type="entry name" value="Beta_galactosidase_Trimer"/>
</dbReference>
<dbReference type="GO" id="GO:0004565">
    <property type="term" value="F:beta-galactosidase activity"/>
    <property type="evidence" value="ECO:0007669"/>
    <property type="project" value="UniProtKB-EC"/>
</dbReference>
<dbReference type="GO" id="GO:0005975">
    <property type="term" value="P:carbohydrate metabolic process"/>
    <property type="evidence" value="ECO:0007669"/>
    <property type="project" value="InterPro"/>
</dbReference>
<feature type="domain" description="Beta-galactosidase trimerisation" evidence="7">
    <location>
        <begin position="467"/>
        <end position="596"/>
    </location>
</feature>
<evidence type="ECO:0000259" key="7">
    <source>
        <dbReference type="Pfam" id="PF08532"/>
    </source>
</evidence>
<dbReference type="InterPro" id="IPR003476">
    <property type="entry name" value="Glyco_hydro_42"/>
</dbReference>
<dbReference type="eggNOG" id="COG1874">
    <property type="taxonomic scope" value="Bacteria"/>
</dbReference>
<dbReference type="STRING" id="268407.PWYN_05015"/>
<dbReference type="EMBL" id="JQCR01000002">
    <property type="protein sequence ID" value="KGE18799.1"/>
    <property type="molecule type" value="Genomic_DNA"/>
</dbReference>
<reference evidence="8 9" key="2">
    <citation type="submission" date="2014-10" db="EMBL/GenBank/DDBJ databases">
        <title>Comparative genomics of the Paenibacillus odorifer group.</title>
        <authorList>
            <person name="Tsai Y.-C."/>
            <person name="Martin N."/>
            <person name="Korlach J."/>
            <person name="Wiedmann M."/>
        </authorList>
    </citation>
    <scope>NUCLEOTIDE SEQUENCE [LARGE SCALE GENOMIC DNA]</scope>
    <source>
        <strain evidence="8 9">DSM 18334</strain>
    </source>
</reference>
<dbReference type="Gene3D" id="3.20.20.80">
    <property type="entry name" value="Glycosidases"/>
    <property type="match status" value="1"/>
</dbReference>
<organism evidence="8 9">
    <name type="scientific">Paenibacillus wynnii</name>
    <dbReference type="NCBI Taxonomy" id="268407"/>
    <lineage>
        <taxon>Bacteria</taxon>
        <taxon>Bacillati</taxon>
        <taxon>Bacillota</taxon>
        <taxon>Bacilli</taxon>
        <taxon>Bacillales</taxon>
        <taxon>Paenibacillaceae</taxon>
        <taxon>Paenibacillus</taxon>
    </lineage>
</organism>
<comment type="catalytic activity">
    <reaction evidence="1">
        <text>Hydrolysis of terminal non-reducing beta-D-galactose residues in beta-D-galactosides.</text>
        <dbReference type="EC" id="3.2.1.23"/>
    </reaction>
</comment>
<accession>A0A098M8C4</accession>
<dbReference type="SUPFAM" id="SSF51445">
    <property type="entry name" value="(Trans)glycosidases"/>
    <property type="match status" value="1"/>
</dbReference>
<proteinExistence type="inferred from homology"/>
<dbReference type="AlphaFoldDB" id="A0A098M8C4"/>
<dbReference type="InterPro" id="IPR029062">
    <property type="entry name" value="Class_I_gatase-like"/>
</dbReference>
<dbReference type="EC" id="3.2.1.23" evidence="3"/>
<evidence type="ECO:0000259" key="6">
    <source>
        <dbReference type="Pfam" id="PF02449"/>
    </source>
</evidence>
<evidence type="ECO:0000256" key="5">
    <source>
        <dbReference type="ARBA" id="ARBA00023295"/>
    </source>
</evidence>
<keyword evidence="4" id="KW-0378">Hydrolase</keyword>
<dbReference type="RefSeq" id="WP_036649059.1">
    <property type="nucleotide sequence ID" value="NZ_JQCR01000002.1"/>
</dbReference>
<evidence type="ECO:0000313" key="9">
    <source>
        <dbReference type="Proteomes" id="UP000029734"/>
    </source>
</evidence>
<keyword evidence="9" id="KW-1185">Reference proteome</keyword>
<dbReference type="OrthoDB" id="9800974at2"/>
<dbReference type="GO" id="GO:0009341">
    <property type="term" value="C:beta-galactosidase complex"/>
    <property type="evidence" value="ECO:0007669"/>
    <property type="project" value="InterPro"/>
</dbReference>
<evidence type="ECO:0000256" key="4">
    <source>
        <dbReference type="ARBA" id="ARBA00022801"/>
    </source>
</evidence>
<sequence>MLNRDESDLWARSRLGCQVWLEPDDTEERVGRLFEAAHMSGLGWVRLFLMWPWIEEKPGVWDFNVFDYAFNAAAKYGIQIKATLTANSGPWHIGTPSMLHSHTGFLLPEQREPMKEYITRCVVRYREHPALGQWILWNEPTGGGDRTEESLKHWQDWLAGAYSHEIEGLNKRWRTGYSSFGEVPFPEDIPREEHKGSHWNSYGPWLEDWKSRCHWLCKEIAWIKDRVREHDTRTETCVNPMPFLDNQAHGGMDLNEMGKVVEIMGASYHPAWNFTYTERQVFPGLIAAGVLKQAATPSVKRVEVTEVQTGNTLASSNRPCEASPDEIARFFLSGLAAGAESVTGWCLNVRSMDFEAGDWGLLTDMDEPSPRSRMLGRVKDTLRRIHADMGSWKPVAPQVRVLYDVRSQALEWVESMGLPPVKGRMLQDGANGAALINAKWLQYGIPAVMTRLEDLPLEEGSQGGLIFITHLVAWDDAGADRILSFVEAGGTLVLDATSGRKDYNARLHRPWPGGIASRIGMQSEGLQSNYEGYDIAMLHMKLGQLIAARAEVRFQPDAGWKPWREFRFQKDGQPLIHERPYGRGKIIYVNGLLGPSLVHEPSATAVVDGILHTLAKELAPYVQPAAGLGTAFALHVEGERGGTLSVIVAESRSDRGGKPMRLIAKPGIYHDYWSGLPVEVGNDGEMVLDCNEGVALIRESGTP</sequence>
<keyword evidence="5" id="KW-0326">Glycosidase</keyword>
<dbReference type="InterPro" id="IPR013529">
    <property type="entry name" value="Glyco_hydro_42_N"/>
</dbReference>
<reference evidence="8 9" key="1">
    <citation type="submission" date="2014-08" db="EMBL/GenBank/DDBJ databases">
        <authorList>
            <person name="den Bakker H.C."/>
        </authorList>
    </citation>
    <scope>NUCLEOTIDE SEQUENCE [LARGE SCALE GENOMIC DNA]</scope>
    <source>
        <strain evidence="8 9">DSM 18334</strain>
    </source>
</reference>
<dbReference type="PANTHER" id="PTHR36447:SF1">
    <property type="entry name" value="BETA-GALACTOSIDASE GANA"/>
    <property type="match status" value="1"/>
</dbReference>